<protein>
    <recommendedName>
        <fullName evidence="12">Ig-like domain-containing protein</fullName>
    </recommendedName>
</protein>
<gene>
    <name evidence="13" type="ORF">WMY93_032430</name>
</gene>
<keyword evidence="4" id="KW-0343">GTPase activation</keyword>
<evidence type="ECO:0000256" key="2">
    <source>
        <dbReference type="ARBA" id="ARBA00004496"/>
    </source>
</evidence>
<dbReference type="GO" id="GO:1903037">
    <property type="term" value="P:regulation of leukocyte cell-cell adhesion"/>
    <property type="evidence" value="ECO:0007669"/>
    <property type="project" value="UniProtKB-ARBA"/>
</dbReference>
<dbReference type="InterPro" id="IPR007110">
    <property type="entry name" value="Ig-like_dom"/>
</dbReference>
<evidence type="ECO:0000256" key="3">
    <source>
        <dbReference type="ARBA" id="ARBA00005593"/>
    </source>
</evidence>
<dbReference type="InterPro" id="IPR013106">
    <property type="entry name" value="Ig_V-set"/>
</dbReference>
<feature type="region of interest" description="Disordered" evidence="11">
    <location>
        <begin position="1"/>
        <end position="35"/>
    </location>
</feature>
<evidence type="ECO:0000256" key="10">
    <source>
        <dbReference type="ARBA" id="ARBA00023319"/>
    </source>
</evidence>
<dbReference type="GO" id="GO:0005968">
    <property type="term" value="C:Rab-protein geranylgeranyltransferase complex"/>
    <property type="evidence" value="ECO:0007669"/>
    <property type="project" value="InterPro"/>
</dbReference>
<keyword evidence="8" id="KW-1015">Disulfide bond</keyword>
<evidence type="ECO:0000256" key="9">
    <source>
        <dbReference type="ARBA" id="ARBA00023180"/>
    </source>
</evidence>
<feature type="non-terminal residue" evidence="13">
    <location>
        <position position="926"/>
    </location>
</feature>
<sequence length="926" mass="103659">MSFERNAAPQRPPQAPPTPAAAGHVTVSQSQHGGGELPSEFDVVIVGTGLCESVVAAACSRVGQRVLHLDRRSYYASDWASFTFNGLLTWIQEQQAEPEPEQPCDWSSLLQEGEELVHLNQSYSSISNLEVHSYVSEEEASPSSEQKNETVSEAETSPSHEQVPESQSEACAEPESQSEACAEPESQSEDSRDPKSQSESAAEPESQSEDSKEPESQSESATEPESQSEDSKEPESQSERRRMTLTDLVREGRRFNIDLVSKLLFSRGSLVDLLIQSNVSRYAEFKNVSRILTVLNGAVIQVPCSRADVFSSRQLSVVDKRKLMKFLTSCLDENDPYTDFSETPYMDFLEQQALGAELRHFLFYSIAGATEDTSTGAGLASTRHFLRCLGRYGNTPFLFPVYGLGEIPQCFCRMCAVFGGIYCLRHSAQSLIVHRDTNSCGRWWNSRGQRISCSHCVLEPGLLDRTETRRSSVMKLWNLLLLWTWSLTTGLEGQTAPYRLCTVTTDRTVYCYCRLCTVTADRVLLLQTVYCYYRLCTVTADRVLLLQTVTADRVLLLQTVYCYCRPCTVTADRVLLLQTVYCYYRPCTVTTDRVLLLQTVYCYYRLCTVTTDCVFSPCLLTCLLISSLVSLPPLFSPYLLPCLIASSLVSSLVSFTSSEPVEQVSCVYNQTCLLPCRADKGKIKTAQWIKTSVYVYHFEDGRNHPEKQAADYRRRTSLFPEEFSKGNASLQLSQVKVSDEGKYKCLTYSTVGSTDKQVHLGVEAPVETLNMRFEGDHLICSSDNIYPKPTVTWSPDSALQTELQPMENQFFSISSSLSVKLCPPQKFTCNISSSHSWKSATYSLNFSPAAVLPARVKSLKWTFNSVQTILTQTGADVSYSDTWRPFVERVSESGDLSLKNLSSKQKGVYLCEAHTDQNIYFSKTQL</sequence>
<dbReference type="FunFam" id="2.60.40.10:FF:000142">
    <property type="entry name" value="V-set domain-containing T-cell activation inhibitor 1"/>
    <property type="match status" value="1"/>
</dbReference>
<dbReference type="InterPro" id="IPR036179">
    <property type="entry name" value="Ig-like_dom_sf"/>
</dbReference>
<evidence type="ECO:0000313" key="13">
    <source>
        <dbReference type="EMBL" id="KAK7880940.1"/>
    </source>
</evidence>
<keyword evidence="6" id="KW-0732">Signal</keyword>
<dbReference type="InterPro" id="IPR003599">
    <property type="entry name" value="Ig_sub"/>
</dbReference>
<evidence type="ECO:0000256" key="6">
    <source>
        <dbReference type="ARBA" id="ARBA00022729"/>
    </source>
</evidence>
<dbReference type="InterPro" id="IPR018203">
    <property type="entry name" value="GDP_dissociation_inhibitor"/>
</dbReference>
<dbReference type="Gene3D" id="2.60.40.10">
    <property type="entry name" value="Immunoglobulins"/>
    <property type="match status" value="2"/>
</dbReference>
<dbReference type="PANTHER" id="PTHR11787:SF4">
    <property type="entry name" value="CHM, RAB ESCORT PROTEIN 1"/>
    <property type="match status" value="1"/>
</dbReference>
<feature type="region of interest" description="Disordered" evidence="11">
    <location>
        <begin position="134"/>
        <end position="245"/>
    </location>
</feature>
<accession>A0AAW0MP58</accession>
<comment type="caution">
    <text evidence="13">The sequence shown here is derived from an EMBL/GenBank/DDBJ whole genome shotgun (WGS) entry which is preliminary data.</text>
</comment>
<dbReference type="FunFam" id="3.50.50.60:FF:000108">
    <property type="entry name" value="Rab proteins geranylgeranyltransferase component A"/>
    <property type="match status" value="1"/>
</dbReference>
<feature type="compositionally biased region" description="Pro residues" evidence="11">
    <location>
        <begin position="10"/>
        <end position="19"/>
    </location>
</feature>
<dbReference type="SUPFAM" id="SSF48726">
    <property type="entry name" value="Immunoglobulin"/>
    <property type="match status" value="2"/>
</dbReference>
<evidence type="ECO:0000256" key="7">
    <source>
        <dbReference type="ARBA" id="ARBA00023136"/>
    </source>
</evidence>
<dbReference type="PANTHER" id="PTHR11787">
    <property type="entry name" value="RAB GDP-DISSOCIATION INHIBITOR"/>
    <property type="match status" value="1"/>
</dbReference>
<evidence type="ECO:0000256" key="4">
    <source>
        <dbReference type="ARBA" id="ARBA00022468"/>
    </source>
</evidence>
<dbReference type="InterPro" id="IPR036188">
    <property type="entry name" value="FAD/NAD-bd_sf"/>
</dbReference>
<dbReference type="PRINTS" id="PR00891">
    <property type="entry name" value="RABGDIREP"/>
</dbReference>
<dbReference type="GO" id="GO:0005092">
    <property type="term" value="F:GDP-dissociation inhibitor activity"/>
    <property type="evidence" value="ECO:0007669"/>
    <property type="project" value="InterPro"/>
</dbReference>
<dbReference type="SMART" id="SM00409">
    <property type="entry name" value="IG"/>
    <property type="match status" value="2"/>
</dbReference>
<feature type="compositionally biased region" description="Polar residues" evidence="11">
    <location>
        <begin position="141"/>
        <end position="179"/>
    </location>
</feature>
<evidence type="ECO:0000256" key="8">
    <source>
        <dbReference type="ARBA" id="ARBA00023157"/>
    </source>
</evidence>
<dbReference type="Gene3D" id="3.30.519.10">
    <property type="entry name" value="Guanine Nucleotide Dissociation Inhibitor, domain 2"/>
    <property type="match status" value="1"/>
</dbReference>
<dbReference type="AlphaFoldDB" id="A0AAW0MP58"/>
<dbReference type="InterPro" id="IPR001738">
    <property type="entry name" value="Rab_escort"/>
</dbReference>
<evidence type="ECO:0000256" key="5">
    <source>
        <dbReference type="ARBA" id="ARBA00022490"/>
    </source>
</evidence>
<dbReference type="GO" id="GO:0005096">
    <property type="term" value="F:GTPase activator activity"/>
    <property type="evidence" value="ECO:0007669"/>
    <property type="project" value="UniProtKB-KW"/>
</dbReference>
<dbReference type="GO" id="GO:0016192">
    <property type="term" value="P:vesicle-mediated transport"/>
    <property type="evidence" value="ECO:0007669"/>
    <property type="project" value="TreeGrafter"/>
</dbReference>
<evidence type="ECO:0000259" key="12">
    <source>
        <dbReference type="PROSITE" id="PS50835"/>
    </source>
</evidence>
<dbReference type="GO" id="GO:0005634">
    <property type="term" value="C:nucleus"/>
    <property type="evidence" value="ECO:0007669"/>
    <property type="project" value="TreeGrafter"/>
</dbReference>
<dbReference type="Pfam" id="PF07686">
    <property type="entry name" value="V-set"/>
    <property type="match status" value="1"/>
</dbReference>
<dbReference type="PRINTS" id="PR00893">
    <property type="entry name" value="RABESCORT"/>
</dbReference>
<comment type="subcellular location">
    <subcellularLocation>
        <location evidence="2">Cytoplasm</location>
    </subcellularLocation>
    <subcellularLocation>
        <location evidence="1">Membrane</location>
    </subcellularLocation>
</comment>
<evidence type="ECO:0000313" key="14">
    <source>
        <dbReference type="Proteomes" id="UP001460270"/>
    </source>
</evidence>
<dbReference type="InterPro" id="IPR013783">
    <property type="entry name" value="Ig-like_fold"/>
</dbReference>
<keyword evidence="5" id="KW-0963">Cytoplasm</keyword>
<dbReference type="Proteomes" id="UP001460270">
    <property type="component" value="Unassembled WGS sequence"/>
</dbReference>
<dbReference type="GO" id="GO:0005829">
    <property type="term" value="C:cytosol"/>
    <property type="evidence" value="ECO:0007669"/>
    <property type="project" value="TreeGrafter"/>
</dbReference>
<evidence type="ECO:0000256" key="11">
    <source>
        <dbReference type="SAM" id="MobiDB-lite"/>
    </source>
</evidence>
<dbReference type="GO" id="GO:0007264">
    <property type="term" value="P:small GTPase-mediated signal transduction"/>
    <property type="evidence" value="ECO:0007669"/>
    <property type="project" value="InterPro"/>
</dbReference>
<comment type="similarity">
    <text evidence="3">Belongs to the Rab GDI family.</text>
</comment>
<dbReference type="GO" id="GO:0016020">
    <property type="term" value="C:membrane"/>
    <property type="evidence" value="ECO:0007669"/>
    <property type="project" value="UniProtKB-SubCell"/>
</dbReference>
<dbReference type="SUPFAM" id="SSF51905">
    <property type="entry name" value="FAD/NAD(P)-binding domain"/>
    <property type="match status" value="1"/>
</dbReference>
<dbReference type="EMBL" id="JBBPFD010000035">
    <property type="protein sequence ID" value="KAK7880940.1"/>
    <property type="molecule type" value="Genomic_DNA"/>
</dbReference>
<dbReference type="GO" id="GO:0050863">
    <property type="term" value="P:regulation of T cell activation"/>
    <property type="evidence" value="ECO:0007669"/>
    <property type="project" value="UniProtKB-ARBA"/>
</dbReference>
<dbReference type="Pfam" id="PF00996">
    <property type="entry name" value="GDI"/>
    <property type="match status" value="2"/>
</dbReference>
<feature type="domain" description="Ig-like" evidence="12">
    <location>
        <begin position="641"/>
        <end position="761"/>
    </location>
</feature>
<proteinExistence type="inferred from homology"/>
<keyword evidence="7" id="KW-0472">Membrane</keyword>
<dbReference type="Gene3D" id="3.50.50.60">
    <property type="entry name" value="FAD/NAD(P)-binding domain"/>
    <property type="match status" value="2"/>
</dbReference>
<dbReference type="GO" id="GO:0006886">
    <property type="term" value="P:intracellular protein transport"/>
    <property type="evidence" value="ECO:0007669"/>
    <property type="project" value="InterPro"/>
</dbReference>
<dbReference type="PROSITE" id="PS50835">
    <property type="entry name" value="IG_LIKE"/>
    <property type="match status" value="2"/>
</dbReference>
<keyword evidence="14" id="KW-1185">Reference proteome</keyword>
<organism evidence="13 14">
    <name type="scientific">Mugilogobius chulae</name>
    <name type="common">yellowstripe goby</name>
    <dbReference type="NCBI Taxonomy" id="88201"/>
    <lineage>
        <taxon>Eukaryota</taxon>
        <taxon>Metazoa</taxon>
        <taxon>Chordata</taxon>
        <taxon>Craniata</taxon>
        <taxon>Vertebrata</taxon>
        <taxon>Euteleostomi</taxon>
        <taxon>Actinopterygii</taxon>
        <taxon>Neopterygii</taxon>
        <taxon>Teleostei</taxon>
        <taxon>Neoteleostei</taxon>
        <taxon>Acanthomorphata</taxon>
        <taxon>Gobiaria</taxon>
        <taxon>Gobiiformes</taxon>
        <taxon>Gobioidei</taxon>
        <taxon>Gobiidae</taxon>
        <taxon>Gobionellinae</taxon>
        <taxon>Mugilogobius</taxon>
    </lineage>
</organism>
<reference evidence="14" key="1">
    <citation type="submission" date="2024-04" db="EMBL/GenBank/DDBJ databases">
        <title>Salinicola lusitanus LLJ914,a marine bacterium isolated from the Okinawa Trough.</title>
        <authorList>
            <person name="Li J."/>
        </authorList>
    </citation>
    <scope>NUCLEOTIDE SEQUENCE [LARGE SCALE GENOMIC DNA]</scope>
</reference>
<name>A0AAW0MP58_9GOBI</name>
<keyword evidence="10" id="KW-0393">Immunoglobulin domain</keyword>
<keyword evidence="9" id="KW-0325">Glycoprotein</keyword>
<feature type="domain" description="Ig-like" evidence="12">
    <location>
        <begin position="765"/>
        <end position="845"/>
    </location>
</feature>
<evidence type="ECO:0000256" key="1">
    <source>
        <dbReference type="ARBA" id="ARBA00004370"/>
    </source>
</evidence>
<feature type="compositionally biased region" description="Basic and acidic residues" evidence="11">
    <location>
        <begin position="229"/>
        <end position="245"/>
    </location>
</feature>